<organism evidence="2 3">
    <name type="scientific">Setaria viridis</name>
    <name type="common">Green bristlegrass</name>
    <name type="synonym">Setaria italica subsp. viridis</name>
    <dbReference type="NCBI Taxonomy" id="4556"/>
    <lineage>
        <taxon>Eukaryota</taxon>
        <taxon>Viridiplantae</taxon>
        <taxon>Streptophyta</taxon>
        <taxon>Embryophyta</taxon>
        <taxon>Tracheophyta</taxon>
        <taxon>Spermatophyta</taxon>
        <taxon>Magnoliopsida</taxon>
        <taxon>Liliopsida</taxon>
        <taxon>Poales</taxon>
        <taxon>Poaceae</taxon>
        <taxon>PACMAD clade</taxon>
        <taxon>Panicoideae</taxon>
        <taxon>Panicodae</taxon>
        <taxon>Paniceae</taxon>
        <taxon>Cenchrinae</taxon>
        <taxon>Setaria</taxon>
    </lineage>
</organism>
<feature type="region of interest" description="Disordered" evidence="1">
    <location>
        <begin position="237"/>
        <end position="292"/>
    </location>
</feature>
<dbReference type="Proteomes" id="UP000298652">
    <property type="component" value="Chromosome 1"/>
</dbReference>
<dbReference type="AlphaFoldDB" id="A0A4U6W6X2"/>
<feature type="region of interest" description="Disordered" evidence="1">
    <location>
        <begin position="132"/>
        <end position="154"/>
    </location>
</feature>
<evidence type="ECO:0000313" key="2">
    <source>
        <dbReference type="EMBL" id="TKW37575.1"/>
    </source>
</evidence>
<proteinExistence type="predicted"/>
<accession>A0A4U6W6X2</accession>
<keyword evidence="3" id="KW-1185">Reference proteome</keyword>
<evidence type="ECO:0000256" key="1">
    <source>
        <dbReference type="SAM" id="MobiDB-lite"/>
    </source>
</evidence>
<feature type="region of interest" description="Disordered" evidence="1">
    <location>
        <begin position="1"/>
        <end position="117"/>
    </location>
</feature>
<feature type="compositionally biased region" description="Basic and acidic residues" evidence="1">
    <location>
        <begin position="1"/>
        <end position="24"/>
    </location>
</feature>
<evidence type="ECO:0000313" key="3">
    <source>
        <dbReference type="Proteomes" id="UP000298652"/>
    </source>
</evidence>
<reference evidence="2" key="1">
    <citation type="submission" date="2019-03" db="EMBL/GenBank/DDBJ databases">
        <title>WGS assembly of Setaria viridis.</title>
        <authorList>
            <person name="Huang P."/>
            <person name="Jenkins J."/>
            <person name="Grimwood J."/>
            <person name="Barry K."/>
            <person name="Healey A."/>
            <person name="Mamidi S."/>
            <person name="Sreedasyam A."/>
            <person name="Shu S."/>
            <person name="Feldman M."/>
            <person name="Wu J."/>
            <person name="Yu Y."/>
            <person name="Chen C."/>
            <person name="Johnson J."/>
            <person name="Rokhsar D."/>
            <person name="Baxter I."/>
            <person name="Schmutz J."/>
            <person name="Brutnell T."/>
            <person name="Kellogg E."/>
        </authorList>
    </citation>
    <scope>NUCLEOTIDE SEQUENCE [LARGE SCALE GENOMIC DNA]</scope>
</reference>
<dbReference type="EMBL" id="CM016552">
    <property type="protein sequence ID" value="TKW37575.1"/>
    <property type="molecule type" value="Genomic_DNA"/>
</dbReference>
<dbReference type="Gramene" id="TKW37575">
    <property type="protein sequence ID" value="TKW37575"/>
    <property type="gene ID" value="SEVIR_1G057000v2"/>
</dbReference>
<name>A0A4U6W6X2_SETVI</name>
<feature type="compositionally biased region" description="Basic and acidic residues" evidence="1">
    <location>
        <begin position="142"/>
        <end position="154"/>
    </location>
</feature>
<gene>
    <name evidence="2" type="ORF">SEVIR_1G057000v2</name>
</gene>
<protein>
    <submittedName>
        <fullName evidence="2">Uncharacterized protein</fullName>
    </submittedName>
</protein>
<sequence length="292" mass="29708">MKAGEIERERGKESRGEGEGEEVRGGGSSIASASEGGGDVDLGRRRARLAGAALTASHRTDTGRRKRSRPGRDRGAYGASVRAPRRGSGRTNPTARDPPCPPCGIRDISGQGQGETGEQCVARARLAAHGLAVADSSAPQPDNREDAGAATDGAERRRSLRIIGCLAVTASVAGLPARAAAVWHGGSGRAPSLRFGTCGEEARADMGQGGGGIAGLRDAHPGLAVEEAGGMDEAVASGEEAGAGAELGGSGTAREGEEVVSPGGGRQGVGRRPRVKQRERTTLKNSLPPRIF</sequence>